<feature type="coiled-coil region" evidence="5">
    <location>
        <begin position="467"/>
        <end position="494"/>
    </location>
</feature>
<keyword evidence="7" id="KW-0472">Membrane</keyword>
<evidence type="ECO:0000256" key="6">
    <source>
        <dbReference type="SAM" id="MobiDB-lite"/>
    </source>
</evidence>
<evidence type="ECO:0000313" key="11">
    <source>
        <dbReference type="Proteomes" id="UP000190750"/>
    </source>
</evidence>
<dbReference type="GO" id="GO:0004888">
    <property type="term" value="F:transmembrane signaling receptor activity"/>
    <property type="evidence" value="ECO:0007669"/>
    <property type="project" value="InterPro"/>
</dbReference>
<accession>A0A1T1AXU3</accession>
<dbReference type="SMART" id="SM00283">
    <property type="entry name" value="MA"/>
    <property type="match status" value="1"/>
</dbReference>
<dbReference type="InterPro" id="IPR024478">
    <property type="entry name" value="HlyB_4HB_MCP"/>
</dbReference>
<feature type="domain" description="Methyl-accepting transducer" evidence="8">
    <location>
        <begin position="267"/>
        <end position="496"/>
    </location>
</feature>
<dbReference type="InterPro" id="IPR047347">
    <property type="entry name" value="YvaQ-like_sensor"/>
</dbReference>
<sequence>MKIATRLALGFGLVILIGIVIAAFSAWEMRALASQLDLVANERMVKVSQFSTLKDNYNAAALYARNAVIINDPDFQEGEKKKIADLRAVNADIQSKLEKEIVVPKAVELLKITSDKRDAYNAAIDRVIDMAEKGQQTGAGAVLIGEVLPLQIPIFKALDDSRAMQDELASSLAKEAMASATADALLMVVCATLMLLIGGTVAWLITRDLSRALGAEPRALSEVATRVADGDLSVRLPLRSGDSSSVMANLARMQAALVKVVSTVRQGSESVSTASAEIAQGNHDLSSRTESQASALEQTAASMEELGSTVKQNADNARQANQLAQNASSVAIKGGEVVAQVVDTMKGINESSRKISDIISVIDGIAFQTNILALNAAVEAARAGEQGRGFAVVASEVRSLAGRSAEAAKEIKTLISASVERVEQGTALVDQAGTTMTEVVASIRRVNDIMGEISAASVEQSQGVGQVGEAIQQMDQATQQNAALVEEMAAAASSLKSQAQDLVGTVAVFKLAAGQDSGYATATPTPPPSLATPVSHNTPKQLASSRQAATKAAPQAAALTHDSDNKAGGSQDWESF</sequence>
<evidence type="ECO:0000259" key="8">
    <source>
        <dbReference type="PROSITE" id="PS50111"/>
    </source>
</evidence>
<dbReference type="EMBL" id="MTJN01000002">
    <property type="protein sequence ID" value="OOV08920.1"/>
    <property type="molecule type" value="Genomic_DNA"/>
</dbReference>
<organism evidence="10 11">
    <name type="scientific">Rhodoferax fermentans</name>
    <dbReference type="NCBI Taxonomy" id="28066"/>
    <lineage>
        <taxon>Bacteria</taxon>
        <taxon>Pseudomonadati</taxon>
        <taxon>Pseudomonadota</taxon>
        <taxon>Betaproteobacteria</taxon>
        <taxon>Burkholderiales</taxon>
        <taxon>Comamonadaceae</taxon>
        <taxon>Rhodoferax</taxon>
    </lineage>
</organism>
<feature type="domain" description="HAMP" evidence="9">
    <location>
        <begin position="218"/>
        <end position="262"/>
    </location>
</feature>
<comment type="caution">
    <text evidence="10">The sequence shown here is derived from an EMBL/GenBank/DDBJ whole genome shotgun (WGS) entry which is preliminary data.</text>
</comment>
<keyword evidence="7" id="KW-0812">Transmembrane</keyword>
<gene>
    <name evidence="10" type="ORF">RF819_05605</name>
</gene>
<keyword evidence="7" id="KW-1133">Transmembrane helix</keyword>
<dbReference type="GO" id="GO:0005886">
    <property type="term" value="C:plasma membrane"/>
    <property type="evidence" value="ECO:0007669"/>
    <property type="project" value="TreeGrafter"/>
</dbReference>
<dbReference type="GO" id="GO:0006935">
    <property type="term" value="P:chemotaxis"/>
    <property type="evidence" value="ECO:0007669"/>
    <property type="project" value="InterPro"/>
</dbReference>
<evidence type="ECO:0000256" key="4">
    <source>
        <dbReference type="PROSITE-ProRule" id="PRU00284"/>
    </source>
</evidence>
<evidence type="ECO:0000259" key="9">
    <source>
        <dbReference type="PROSITE" id="PS50885"/>
    </source>
</evidence>
<dbReference type="InterPro" id="IPR051310">
    <property type="entry name" value="MCP_chemotaxis"/>
</dbReference>
<comment type="subcellular location">
    <subcellularLocation>
        <location evidence="1">Membrane</location>
    </subcellularLocation>
</comment>
<dbReference type="InterPro" id="IPR004089">
    <property type="entry name" value="MCPsignal_dom"/>
</dbReference>
<keyword evidence="11" id="KW-1185">Reference proteome</keyword>
<feature type="transmembrane region" description="Helical" evidence="7">
    <location>
        <begin position="184"/>
        <end position="205"/>
    </location>
</feature>
<feature type="compositionally biased region" description="Low complexity" evidence="6">
    <location>
        <begin position="548"/>
        <end position="558"/>
    </location>
</feature>
<dbReference type="PANTHER" id="PTHR43531">
    <property type="entry name" value="PROTEIN ICFG"/>
    <property type="match status" value="1"/>
</dbReference>
<keyword evidence="4" id="KW-0807">Transducer</keyword>
<feature type="compositionally biased region" description="Polar residues" evidence="6">
    <location>
        <begin position="534"/>
        <end position="547"/>
    </location>
</feature>
<dbReference type="PROSITE" id="PS50111">
    <property type="entry name" value="CHEMOTAXIS_TRANSDUC_2"/>
    <property type="match status" value="1"/>
</dbReference>
<dbReference type="Gene3D" id="1.10.287.950">
    <property type="entry name" value="Methyl-accepting chemotaxis protein"/>
    <property type="match status" value="1"/>
</dbReference>
<keyword evidence="5" id="KW-0175">Coiled coil</keyword>
<protein>
    <submittedName>
        <fullName evidence="10">Methyl-accepting chemotaxis protein</fullName>
    </submittedName>
</protein>
<evidence type="ECO:0000256" key="7">
    <source>
        <dbReference type="SAM" id="Phobius"/>
    </source>
</evidence>
<dbReference type="Proteomes" id="UP000190750">
    <property type="component" value="Unassembled WGS sequence"/>
</dbReference>
<dbReference type="PRINTS" id="PR00260">
    <property type="entry name" value="CHEMTRNSDUCR"/>
</dbReference>
<feature type="region of interest" description="Disordered" evidence="6">
    <location>
        <begin position="519"/>
        <end position="576"/>
    </location>
</feature>
<dbReference type="InterPro" id="IPR004090">
    <property type="entry name" value="Chemotax_Me-accpt_rcpt"/>
</dbReference>
<dbReference type="AlphaFoldDB" id="A0A1T1AXU3"/>
<dbReference type="Pfam" id="PF12729">
    <property type="entry name" value="4HB_MCP_1"/>
    <property type="match status" value="1"/>
</dbReference>
<keyword evidence="2" id="KW-0488">Methylation</keyword>
<evidence type="ECO:0000256" key="3">
    <source>
        <dbReference type="ARBA" id="ARBA00029447"/>
    </source>
</evidence>
<dbReference type="Pfam" id="PF00015">
    <property type="entry name" value="MCPsignal"/>
    <property type="match status" value="1"/>
</dbReference>
<dbReference type="CDD" id="cd19411">
    <property type="entry name" value="MCP2201-like_sensor"/>
    <property type="match status" value="1"/>
</dbReference>
<dbReference type="InterPro" id="IPR003660">
    <property type="entry name" value="HAMP_dom"/>
</dbReference>
<comment type="similarity">
    <text evidence="3">Belongs to the methyl-accepting chemotaxis (MCP) protein family.</text>
</comment>
<name>A0A1T1AXU3_RHOFE</name>
<dbReference type="STRING" id="28066.RF819_05605"/>
<evidence type="ECO:0000256" key="2">
    <source>
        <dbReference type="ARBA" id="ARBA00022481"/>
    </source>
</evidence>
<dbReference type="SUPFAM" id="SSF58104">
    <property type="entry name" value="Methyl-accepting chemotaxis protein (MCP) signaling domain"/>
    <property type="match status" value="1"/>
</dbReference>
<evidence type="ECO:0000256" key="1">
    <source>
        <dbReference type="ARBA" id="ARBA00004370"/>
    </source>
</evidence>
<dbReference type="CDD" id="cd11386">
    <property type="entry name" value="MCP_signal"/>
    <property type="match status" value="1"/>
</dbReference>
<dbReference type="PROSITE" id="PS50885">
    <property type="entry name" value="HAMP"/>
    <property type="match status" value="1"/>
</dbReference>
<evidence type="ECO:0000256" key="5">
    <source>
        <dbReference type="SAM" id="Coils"/>
    </source>
</evidence>
<reference evidence="10 11" key="1">
    <citation type="submission" date="2017-01" db="EMBL/GenBank/DDBJ databases">
        <title>Genome sequencing of Rhodoferax fermentans JCM 7819.</title>
        <authorList>
            <person name="Kim Y.J."/>
            <person name="Farh M.E.-A."/>
            <person name="Yang D.-C."/>
        </authorList>
    </citation>
    <scope>NUCLEOTIDE SEQUENCE [LARGE SCALE GENOMIC DNA]</scope>
    <source>
        <strain evidence="10 11">JCM 7819</strain>
    </source>
</reference>
<dbReference type="FunFam" id="1.10.287.950:FF:000001">
    <property type="entry name" value="Methyl-accepting chemotaxis sensory transducer"/>
    <property type="match status" value="1"/>
</dbReference>
<evidence type="ECO:0000313" key="10">
    <source>
        <dbReference type="EMBL" id="OOV08920.1"/>
    </source>
</evidence>
<dbReference type="PANTHER" id="PTHR43531:SF14">
    <property type="entry name" value="METHYL-ACCEPTING CHEMOTAXIS PROTEIN I-RELATED"/>
    <property type="match status" value="1"/>
</dbReference>
<feature type="transmembrane region" description="Helical" evidence="7">
    <location>
        <begin position="7"/>
        <end position="27"/>
    </location>
</feature>
<dbReference type="GO" id="GO:0007165">
    <property type="term" value="P:signal transduction"/>
    <property type="evidence" value="ECO:0007669"/>
    <property type="project" value="UniProtKB-KW"/>
</dbReference>
<proteinExistence type="inferred from homology"/>